<dbReference type="SMART" id="SM00832">
    <property type="entry name" value="C8"/>
    <property type="match status" value="1"/>
</dbReference>
<evidence type="ECO:0000256" key="1">
    <source>
        <dbReference type="ARBA" id="ARBA00023157"/>
    </source>
</evidence>
<dbReference type="InterPro" id="IPR036084">
    <property type="entry name" value="Ser_inhib-like_sf"/>
</dbReference>
<evidence type="ECO:0000313" key="5">
    <source>
        <dbReference type="Proteomes" id="UP000694520"/>
    </source>
</evidence>
<name>A0A8B9YRM2_BOSMU</name>
<reference evidence="4" key="2">
    <citation type="submission" date="2025-08" db="UniProtKB">
        <authorList>
            <consortium name="Ensembl"/>
        </authorList>
    </citation>
    <scope>IDENTIFICATION</scope>
</reference>
<evidence type="ECO:0000313" key="4">
    <source>
        <dbReference type="Ensembl" id="ENSBGRP00000037469.1"/>
    </source>
</evidence>
<reference evidence="4" key="3">
    <citation type="submission" date="2025-09" db="UniProtKB">
        <authorList>
            <consortium name="Ensembl"/>
        </authorList>
    </citation>
    <scope>IDENTIFICATION</scope>
</reference>
<evidence type="ECO:0000256" key="2">
    <source>
        <dbReference type="SAM" id="MobiDB-lite"/>
    </source>
</evidence>
<protein>
    <recommendedName>
        <fullName evidence="3">VWF/SSPO/Zonadhesin-like cysteine-rich domain-containing protein</fullName>
    </recommendedName>
</protein>
<feature type="region of interest" description="Disordered" evidence="2">
    <location>
        <begin position="461"/>
        <end position="489"/>
    </location>
</feature>
<reference evidence="4" key="1">
    <citation type="submission" date="2019-05" db="EMBL/GenBank/DDBJ databases">
        <authorList>
            <person name="Zhang S."/>
            <person name="Liu J."/>
        </authorList>
    </citation>
    <scope>NUCLEOTIDE SEQUENCE [LARGE SCALE GENOMIC DNA]</scope>
</reference>
<keyword evidence="1" id="KW-1015">Disulfide bond</keyword>
<dbReference type="SUPFAM" id="SSF57567">
    <property type="entry name" value="Serine protease inhibitors"/>
    <property type="match status" value="1"/>
</dbReference>
<dbReference type="InterPro" id="IPR050780">
    <property type="entry name" value="Mucin_vWF_Thrombospondin_sf"/>
</dbReference>
<feature type="domain" description="VWF/SSPO/Zonadhesin-like cysteine-rich" evidence="3">
    <location>
        <begin position="1"/>
        <end position="49"/>
    </location>
</feature>
<dbReference type="PANTHER" id="PTHR11339">
    <property type="entry name" value="EXTRACELLULAR MATRIX GLYCOPROTEIN RELATED"/>
    <property type="match status" value="1"/>
</dbReference>
<sequence>LHSLFAQSCLFDSCHVPSSNLECASLQTHAALCAQEGICVDWRNHTGGPAVIPACGPTEEPSCKSSPSQPNSTRLVEGCFCPEGTTSHAPGFDVCVDLCGCVGPDNVPREFDCKDCICLEGGAHHLQAQDVPAGAPAGGEEDGTYPLTEVDPANTCCNVTSCSKAPTGGRKAPLCSLGFQVKSEIVPRRCCPYTVARVGPPHPPPCAQSPPPVYSSKCQNCACTDRRDNATQLNVIACTHVPCNTTCTGGRSRECCKKCQQTHCIITRPGQQSLVLKVRPPRPQGRERPASRQDTCLGFWALWVASPSQATAVGHGPSGDCGRGSLGLHHAMPNGCCRKCEPASLRCHPVMREISHNGCTAGLHERLLWVLRDLCHVSPGRRGLVGAGWEAVPAAAGGGPDPASQVLGRGPGPGPQVLVLQGAAHQPAGGDAAVPGRALRHTYTHVDSCLCQDTLCELPTQRRARRPCPSGGPRRGEEARPHRPASPSR</sequence>
<dbReference type="InterPro" id="IPR014853">
    <property type="entry name" value="VWF/SSPO/ZAN-like_Cys-rich_dom"/>
</dbReference>
<accession>A0A8B9YRM2</accession>
<keyword evidence="5" id="KW-1185">Reference proteome</keyword>
<dbReference type="AlphaFoldDB" id="A0A8B9YRM2"/>
<dbReference type="Proteomes" id="UP000694520">
    <property type="component" value="Chromosome 29"/>
</dbReference>
<evidence type="ECO:0000259" key="3">
    <source>
        <dbReference type="SMART" id="SM00832"/>
    </source>
</evidence>
<dbReference type="GeneTree" id="ENSGT00940000163661"/>
<organism evidence="4 5">
    <name type="scientific">Bos mutus grunniens</name>
    <name type="common">Wild yak</name>
    <name type="synonym">Bos grunniens</name>
    <dbReference type="NCBI Taxonomy" id="30521"/>
    <lineage>
        <taxon>Eukaryota</taxon>
        <taxon>Metazoa</taxon>
        <taxon>Chordata</taxon>
        <taxon>Craniata</taxon>
        <taxon>Vertebrata</taxon>
        <taxon>Euteleostomi</taxon>
        <taxon>Mammalia</taxon>
        <taxon>Eutheria</taxon>
        <taxon>Laurasiatheria</taxon>
        <taxon>Artiodactyla</taxon>
        <taxon>Ruminantia</taxon>
        <taxon>Pecora</taxon>
        <taxon>Bovidae</taxon>
        <taxon>Bovinae</taxon>
        <taxon>Bos</taxon>
    </lineage>
</organism>
<proteinExistence type="predicted"/>
<dbReference type="PANTHER" id="PTHR11339:SF406">
    <property type="entry name" value="MUCIN-5AC-LIKE"/>
    <property type="match status" value="1"/>
</dbReference>
<dbReference type="Ensembl" id="ENSBGRT00000043391.1">
    <property type="protein sequence ID" value="ENSBGRP00000037469.1"/>
    <property type="gene ID" value="ENSBGRG00000023425.1"/>
</dbReference>
<feature type="region of interest" description="Disordered" evidence="2">
    <location>
        <begin position="395"/>
        <end position="416"/>
    </location>
</feature>